<dbReference type="PANTHER" id="PTHR43884:SF12">
    <property type="entry name" value="ISOVALERYL-COA DEHYDROGENASE, MITOCHONDRIAL-RELATED"/>
    <property type="match status" value="1"/>
</dbReference>
<evidence type="ECO:0000259" key="6">
    <source>
        <dbReference type="Pfam" id="PF00441"/>
    </source>
</evidence>
<evidence type="ECO:0000256" key="1">
    <source>
        <dbReference type="ARBA" id="ARBA00001974"/>
    </source>
</evidence>
<dbReference type="FunFam" id="1.20.140.10:FF:000001">
    <property type="entry name" value="Acyl-CoA dehydrogenase"/>
    <property type="match status" value="1"/>
</dbReference>
<evidence type="ECO:0000259" key="7">
    <source>
        <dbReference type="Pfam" id="PF02770"/>
    </source>
</evidence>
<dbReference type="Pfam" id="PF02770">
    <property type="entry name" value="Acyl-CoA_dh_M"/>
    <property type="match status" value="1"/>
</dbReference>
<dbReference type="PROSITE" id="PS00073">
    <property type="entry name" value="ACYL_COA_DH_2"/>
    <property type="match status" value="1"/>
</dbReference>
<evidence type="ECO:0000259" key="8">
    <source>
        <dbReference type="Pfam" id="PF02771"/>
    </source>
</evidence>
<organism evidence="9 10">
    <name type="scientific">Pseudorhodoferax soli</name>
    <dbReference type="NCBI Taxonomy" id="545864"/>
    <lineage>
        <taxon>Bacteria</taxon>
        <taxon>Pseudomonadati</taxon>
        <taxon>Pseudomonadota</taxon>
        <taxon>Betaproteobacteria</taxon>
        <taxon>Burkholderiales</taxon>
        <taxon>Comamonadaceae</taxon>
    </lineage>
</organism>
<dbReference type="InterPro" id="IPR037069">
    <property type="entry name" value="AcylCoA_DH/ox_N_sf"/>
</dbReference>
<comment type="similarity">
    <text evidence="2">Belongs to the acyl-CoA dehydrogenase family.</text>
</comment>
<reference evidence="9 10" key="1">
    <citation type="submission" date="2018-07" db="EMBL/GenBank/DDBJ databases">
        <title>Genomic Encyclopedia of Type Strains, Phase IV (KMG-IV): sequencing the most valuable type-strain genomes for metagenomic binning, comparative biology and taxonomic classification.</title>
        <authorList>
            <person name="Goeker M."/>
        </authorList>
    </citation>
    <scope>NUCLEOTIDE SEQUENCE [LARGE SCALE GENOMIC DNA]</scope>
    <source>
        <strain evidence="9 10">DSM 21634</strain>
    </source>
</reference>
<feature type="domain" description="Acyl-CoA dehydrogenase/oxidase N-terminal" evidence="8">
    <location>
        <begin position="16"/>
        <end position="123"/>
    </location>
</feature>
<dbReference type="EMBL" id="QPJK01000006">
    <property type="protein sequence ID" value="RCW69418.1"/>
    <property type="molecule type" value="Genomic_DNA"/>
</dbReference>
<evidence type="ECO:0000256" key="3">
    <source>
        <dbReference type="ARBA" id="ARBA00022630"/>
    </source>
</evidence>
<dbReference type="FunFam" id="1.10.540.10:FF:000026">
    <property type="entry name" value="Acyl-CoA dehydrogenase medium chain"/>
    <property type="match status" value="1"/>
</dbReference>
<evidence type="ECO:0000313" key="9">
    <source>
        <dbReference type="EMBL" id="RCW69418.1"/>
    </source>
</evidence>
<dbReference type="GO" id="GO:0003995">
    <property type="term" value="F:acyl-CoA dehydrogenase activity"/>
    <property type="evidence" value="ECO:0007669"/>
    <property type="project" value="InterPro"/>
</dbReference>
<dbReference type="InterPro" id="IPR036250">
    <property type="entry name" value="AcylCo_DH-like_C"/>
</dbReference>
<sequence length="389" mass="42625">MNAPASYRSPWTDADLDLYRETVRRFVAEEIAPHQQRFARQQHVDRAVWDKAGALGLLLADIPEDYGGAGGSFAHVAVLMEELARAGDYGFGVSVHQIAANYILHQGTEEQKRRCLPRMARGDWIGAIAMTEPNAGSDLQAIRTRATLEGDHYRIDGSKIFISNGSMADLIVVVTKTDPAAGSKGVSLLLLETRDAAGFSVGRVLDKLGQHAADTSELFFDGVRVPADNVLGGHEGLGFYHLMHELPYERTLCAVSAIASTEAALRMTLDHTRERRAFGKTLLELQNTRFKLAEVKTQATVGRRFVDDCIARVVAGTMDADTAAMAKLWTTETLGRAVDDCLQLFGGYGYMTEYPIARLYADARVQRIYGGASEIMKEIVARSLERNGA</sequence>
<dbReference type="PROSITE" id="PS00072">
    <property type="entry name" value="ACYL_COA_DH_1"/>
    <property type="match status" value="1"/>
</dbReference>
<keyword evidence="5" id="KW-0560">Oxidoreductase</keyword>
<dbReference type="SUPFAM" id="SSF56645">
    <property type="entry name" value="Acyl-CoA dehydrogenase NM domain-like"/>
    <property type="match status" value="1"/>
</dbReference>
<dbReference type="RefSeq" id="WP_114469823.1">
    <property type="nucleotide sequence ID" value="NZ_QPJK01000006.1"/>
</dbReference>
<name>A0A368XQV6_9BURK</name>
<keyword evidence="4" id="KW-0274">FAD</keyword>
<comment type="caution">
    <text evidence="9">The sequence shown here is derived from an EMBL/GenBank/DDBJ whole genome shotgun (WGS) entry which is preliminary data.</text>
</comment>
<dbReference type="InterPro" id="IPR009075">
    <property type="entry name" value="AcylCo_DH/oxidase_C"/>
</dbReference>
<accession>A0A368XQV6</accession>
<protein>
    <submittedName>
        <fullName evidence="9">Acyl-CoA dehydrogenase</fullName>
    </submittedName>
</protein>
<evidence type="ECO:0000256" key="4">
    <source>
        <dbReference type="ARBA" id="ARBA00022827"/>
    </source>
</evidence>
<dbReference type="InterPro" id="IPR006089">
    <property type="entry name" value="Acyl-CoA_DH_CS"/>
</dbReference>
<dbReference type="Proteomes" id="UP000252884">
    <property type="component" value="Unassembled WGS sequence"/>
</dbReference>
<proteinExistence type="inferred from homology"/>
<gene>
    <name evidence="9" type="ORF">DES41_106292</name>
</gene>
<dbReference type="GO" id="GO:0050660">
    <property type="term" value="F:flavin adenine dinucleotide binding"/>
    <property type="evidence" value="ECO:0007669"/>
    <property type="project" value="InterPro"/>
</dbReference>
<dbReference type="InterPro" id="IPR009100">
    <property type="entry name" value="AcylCoA_DH/oxidase_NM_dom_sf"/>
</dbReference>
<dbReference type="FunFam" id="2.40.110.10:FF:000002">
    <property type="entry name" value="Acyl-CoA dehydrogenase fadE12"/>
    <property type="match status" value="1"/>
</dbReference>
<keyword evidence="3" id="KW-0285">Flavoprotein</keyword>
<dbReference type="InterPro" id="IPR006091">
    <property type="entry name" value="Acyl-CoA_Oxase/DH_mid-dom"/>
</dbReference>
<dbReference type="InterPro" id="IPR013786">
    <property type="entry name" value="AcylCoA_DH/ox_N"/>
</dbReference>
<dbReference type="PANTHER" id="PTHR43884">
    <property type="entry name" value="ACYL-COA DEHYDROGENASE"/>
    <property type="match status" value="1"/>
</dbReference>
<evidence type="ECO:0000313" key="10">
    <source>
        <dbReference type="Proteomes" id="UP000252884"/>
    </source>
</evidence>
<dbReference type="Gene3D" id="1.20.140.10">
    <property type="entry name" value="Butyryl-CoA Dehydrogenase, subunit A, domain 3"/>
    <property type="match status" value="1"/>
</dbReference>
<dbReference type="Gene3D" id="1.10.540.10">
    <property type="entry name" value="Acyl-CoA dehydrogenase/oxidase, N-terminal domain"/>
    <property type="match status" value="1"/>
</dbReference>
<keyword evidence="10" id="KW-1185">Reference proteome</keyword>
<dbReference type="OrthoDB" id="9770681at2"/>
<feature type="domain" description="Acyl-CoA oxidase/dehydrogenase middle" evidence="7">
    <location>
        <begin position="127"/>
        <end position="223"/>
    </location>
</feature>
<dbReference type="AlphaFoldDB" id="A0A368XQV6"/>
<dbReference type="SUPFAM" id="SSF47203">
    <property type="entry name" value="Acyl-CoA dehydrogenase C-terminal domain-like"/>
    <property type="match status" value="1"/>
</dbReference>
<comment type="cofactor">
    <cofactor evidence="1">
        <name>FAD</name>
        <dbReference type="ChEBI" id="CHEBI:57692"/>
    </cofactor>
</comment>
<evidence type="ECO:0000256" key="5">
    <source>
        <dbReference type="ARBA" id="ARBA00023002"/>
    </source>
</evidence>
<dbReference type="InterPro" id="IPR046373">
    <property type="entry name" value="Acyl-CoA_Oxase/DH_mid-dom_sf"/>
</dbReference>
<dbReference type="Pfam" id="PF00441">
    <property type="entry name" value="Acyl-CoA_dh_1"/>
    <property type="match status" value="1"/>
</dbReference>
<dbReference type="Pfam" id="PF02771">
    <property type="entry name" value="Acyl-CoA_dh_N"/>
    <property type="match status" value="1"/>
</dbReference>
<evidence type="ECO:0000256" key="2">
    <source>
        <dbReference type="ARBA" id="ARBA00009347"/>
    </source>
</evidence>
<dbReference type="Gene3D" id="2.40.110.10">
    <property type="entry name" value="Butyryl-CoA Dehydrogenase, subunit A, domain 2"/>
    <property type="match status" value="1"/>
</dbReference>
<feature type="domain" description="Acyl-CoA dehydrogenase/oxidase C-terminal" evidence="6">
    <location>
        <begin position="238"/>
        <end position="384"/>
    </location>
</feature>